<name>A0ABU1ISE3_9BACL</name>
<keyword evidence="1" id="KW-0677">Repeat</keyword>
<dbReference type="SUPFAM" id="SSF110296">
    <property type="entry name" value="Oligoxyloglucan reducing end-specific cellobiohydrolase"/>
    <property type="match status" value="2"/>
</dbReference>
<feature type="chain" id="PRO_5045766133" evidence="2">
    <location>
        <begin position="27"/>
        <end position="433"/>
    </location>
</feature>
<dbReference type="RefSeq" id="WP_188774660.1">
    <property type="nucleotide sequence ID" value="NZ_BMMB01000003.1"/>
</dbReference>
<evidence type="ECO:0000256" key="1">
    <source>
        <dbReference type="ARBA" id="ARBA00022737"/>
    </source>
</evidence>
<keyword evidence="2" id="KW-0732">Signal</keyword>
<evidence type="ECO:0000313" key="4">
    <source>
        <dbReference type="EMBL" id="MDR6242169.1"/>
    </source>
</evidence>
<dbReference type="Pfam" id="PF15902">
    <property type="entry name" value="Sortilin-Vps10"/>
    <property type="match status" value="1"/>
</dbReference>
<sequence length="433" mass="47606">MKWNIAKALLTGISMILLLSACTSTGGDMAPVSESVREQLQQSKEDQGQTITLKKTTDSNINKGGGQAAEVGYKIQTRLTDFQLLSAKAGLAWGITRNELRIYVTQDNGKTWDNVSPAKTVTFSESPVYGSSIFFLNQKNGWVARNANGVGQTLILHTIDGGQNWNVQTFNNDATVLGMYFVDENTGWVMTSTDSANNKQEKALYRTQDGGQSWVKLMQNTGDFAANNSTPNAIPQTGTLVGMSFRSAQNGFATLEDNGMPRLYTTADGGKSWSEGKELVPKDVDTCDRLTTGKPQFFGTSKTKGWMNIGCVSGSQTHYFGYFTVDGGKSWSLAPFSLQPQSGINQGMGPTFLNEKTGWSIINGVMFYTENQGKNWKALPKSDTLQNTLVNYPELVKLQFFSREVGWLLVSKNEERRSLLMQTTDGGKTWHVL</sequence>
<reference evidence="4 5" key="1">
    <citation type="submission" date="2023-07" db="EMBL/GenBank/DDBJ databases">
        <title>Genomic Encyclopedia of Type Strains, Phase IV (KMG-IV): sequencing the most valuable type-strain genomes for metagenomic binning, comparative biology and taxonomic classification.</title>
        <authorList>
            <person name="Goeker M."/>
        </authorList>
    </citation>
    <scope>NUCLEOTIDE SEQUENCE [LARGE SCALE GENOMIC DNA]</scope>
    <source>
        <strain evidence="4 5">DSM 22170</strain>
    </source>
</reference>
<keyword evidence="5" id="KW-1185">Reference proteome</keyword>
<gene>
    <name evidence="4" type="ORF">JOC58_000053</name>
</gene>
<dbReference type="PROSITE" id="PS51257">
    <property type="entry name" value="PROKAR_LIPOPROTEIN"/>
    <property type="match status" value="1"/>
</dbReference>
<dbReference type="PANTHER" id="PTHR47199">
    <property type="entry name" value="PHOTOSYSTEM II STABILITY/ASSEMBLY FACTOR HCF136, CHLOROPLASTIC"/>
    <property type="match status" value="1"/>
</dbReference>
<dbReference type="InterPro" id="IPR031778">
    <property type="entry name" value="Sortilin_N"/>
</dbReference>
<evidence type="ECO:0000259" key="3">
    <source>
        <dbReference type="Pfam" id="PF15902"/>
    </source>
</evidence>
<dbReference type="CDD" id="cd15482">
    <property type="entry name" value="Sialidase_non-viral"/>
    <property type="match status" value="2"/>
</dbReference>
<evidence type="ECO:0000313" key="5">
    <source>
        <dbReference type="Proteomes" id="UP001185028"/>
    </source>
</evidence>
<comment type="caution">
    <text evidence="4">The sequence shown here is derived from an EMBL/GenBank/DDBJ whole genome shotgun (WGS) entry which is preliminary data.</text>
</comment>
<proteinExistence type="predicted"/>
<dbReference type="Gene3D" id="2.130.10.10">
    <property type="entry name" value="YVTN repeat-like/Quinoprotein amine dehydrogenase"/>
    <property type="match status" value="2"/>
</dbReference>
<feature type="domain" description="Sortilin N-terminal" evidence="3">
    <location>
        <begin position="101"/>
        <end position="230"/>
    </location>
</feature>
<accession>A0ABU1ISE3</accession>
<protein>
    <submittedName>
        <fullName evidence="4">Photosystem II stability/assembly factor-like uncharacterized protein</fullName>
    </submittedName>
</protein>
<evidence type="ECO:0000256" key="2">
    <source>
        <dbReference type="SAM" id="SignalP"/>
    </source>
</evidence>
<feature type="signal peptide" evidence="2">
    <location>
        <begin position="1"/>
        <end position="26"/>
    </location>
</feature>
<dbReference type="PANTHER" id="PTHR47199:SF2">
    <property type="entry name" value="PHOTOSYSTEM II STABILITY_ASSEMBLY FACTOR HCF136, CHLOROPLASTIC"/>
    <property type="match status" value="1"/>
</dbReference>
<organism evidence="4 5">
    <name type="scientific">Paenibacillus hunanensis</name>
    <dbReference type="NCBI Taxonomy" id="539262"/>
    <lineage>
        <taxon>Bacteria</taxon>
        <taxon>Bacillati</taxon>
        <taxon>Bacillota</taxon>
        <taxon>Bacilli</taxon>
        <taxon>Bacillales</taxon>
        <taxon>Paenibacillaceae</taxon>
        <taxon>Paenibacillus</taxon>
    </lineage>
</organism>
<dbReference type="Proteomes" id="UP001185028">
    <property type="component" value="Unassembled WGS sequence"/>
</dbReference>
<dbReference type="EMBL" id="JAVDQH010000001">
    <property type="protein sequence ID" value="MDR6242169.1"/>
    <property type="molecule type" value="Genomic_DNA"/>
</dbReference>
<dbReference type="InterPro" id="IPR015943">
    <property type="entry name" value="WD40/YVTN_repeat-like_dom_sf"/>
</dbReference>